<organism evidence="5 6">
    <name type="scientific">Butyrivibrio fibrisolvens</name>
    <dbReference type="NCBI Taxonomy" id="831"/>
    <lineage>
        <taxon>Bacteria</taxon>
        <taxon>Bacillati</taxon>
        <taxon>Bacillota</taxon>
        <taxon>Clostridia</taxon>
        <taxon>Lachnospirales</taxon>
        <taxon>Lachnospiraceae</taxon>
        <taxon>Butyrivibrio</taxon>
    </lineage>
</organism>
<dbReference type="PANTHER" id="PTHR43798:SF33">
    <property type="entry name" value="HYDROLASE, PUTATIVE (AFU_ORTHOLOGUE AFUA_2G14860)-RELATED"/>
    <property type="match status" value="1"/>
</dbReference>
<dbReference type="AlphaFoldDB" id="A0A1H9RYJ0"/>
<gene>
    <name evidence="5" type="ORF">SAMN04487884_1112</name>
</gene>
<feature type="transmembrane region" description="Helical" evidence="3">
    <location>
        <begin position="69"/>
        <end position="90"/>
    </location>
</feature>
<dbReference type="Pfam" id="PF00561">
    <property type="entry name" value="Abhydrolase_1"/>
    <property type="match status" value="1"/>
</dbReference>
<dbReference type="GO" id="GO:0004177">
    <property type="term" value="F:aminopeptidase activity"/>
    <property type="evidence" value="ECO:0007669"/>
    <property type="project" value="UniProtKB-EC"/>
</dbReference>
<feature type="domain" description="AB hydrolase-1" evidence="4">
    <location>
        <begin position="235"/>
        <end position="513"/>
    </location>
</feature>
<comment type="similarity">
    <text evidence="1">Belongs to the peptidase S33 family.</text>
</comment>
<reference evidence="5 6" key="1">
    <citation type="submission" date="2016-10" db="EMBL/GenBank/DDBJ databases">
        <authorList>
            <person name="de Groot N.N."/>
        </authorList>
    </citation>
    <scope>NUCLEOTIDE SEQUENCE [LARGE SCALE GENOMIC DNA]</scope>
    <source>
        <strain evidence="5 6">AR40</strain>
    </source>
</reference>
<dbReference type="InterPro" id="IPR050266">
    <property type="entry name" value="AB_hydrolase_sf"/>
</dbReference>
<dbReference type="EMBL" id="FOGJ01000011">
    <property type="protein sequence ID" value="SER77821.1"/>
    <property type="molecule type" value="Genomic_DNA"/>
</dbReference>
<dbReference type="InterPro" id="IPR029058">
    <property type="entry name" value="AB_hydrolase_fold"/>
</dbReference>
<dbReference type="PRINTS" id="PR00793">
    <property type="entry name" value="PROAMNOPTASE"/>
</dbReference>
<feature type="transmembrane region" description="Helical" evidence="3">
    <location>
        <begin position="6"/>
        <end position="23"/>
    </location>
</feature>
<evidence type="ECO:0000259" key="4">
    <source>
        <dbReference type="Pfam" id="PF00561"/>
    </source>
</evidence>
<dbReference type="Gene3D" id="3.40.50.1820">
    <property type="entry name" value="alpha/beta hydrolase"/>
    <property type="match status" value="1"/>
</dbReference>
<keyword evidence="3" id="KW-1133">Transmembrane helix</keyword>
<dbReference type="PANTHER" id="PTHR43798">
    <property type="entry name" value="MONOACYLGLYCEROL LIPASE"/>
    <property type="match status" value="1"/>
</dbReference>
<keyword evidence="2" id="KW-0378">Hydrolase</keyword>
<evidence type="ECO:0000256" key="2">
    <source>
        <dbReference type="ARBA" id="ARBA00022801"/>
    </source>
</evidence>
<dbReference type="Proteomes" id="UP000182584">
    <property type="component" value="Unassembled WGS sequence"/>
</dbReference>
<feature type="transmembrane region" description="Helical" evidence="3">
    <location>
        <begin position="102"/>
        <end position="125"/>
    </location>
</feature>
<protein>
    <submittedName>
        <fullName evidence="5">Pimeloyl-ACP methyl ester carboxylesterase</fullName>
    </submittedName>
</protein>
<name>A0A1H9RYJ0_BUTFI</name>
<feature type="transmembrane region" description="Helical" evidence="3">
    <location>
        <begin position="131"/>
        <end position="150"/>
    </location>
</feature>
<feature type="transmembrane region" description="Helical" evidence="3">
    <location>
        <begin position="171"/>
        <end position="194"/>
    </location>
</feature>
<sequence length="532" mass="59969">MSFGFSYIGLLWVIMLMVPNLIWTKNQPKDYEKYVVNENKVLLALERAGEFIVTPIALIFSDFNFKGFHFWSIVLLISFLCMVLYEIYWIRYFKSSKTMKDFYSGILGIPVAGATLPVISFFLLGIYGGNILMIIGTIILGIGHIGIHLAHRKEIYGPKKKRKLPLRILFGILKTVCALVLVVIFGAFIFFIGWRNLKQLSHAIRYKDGVNDQIYVKLNDQEEYVSIIGESCDNPVIISLHGGPGAPTTFIDYCWQDYLTDEYTVISWDERGCGRSYYRNIASDPDNETLTFEQQLSDLDALVDYACDRFGKDQVIILGHSYGTMLGSRYALAHPDKVSAYIGVGQCVNEQSYYGETYSYEDALQIAKEKGDDTSQMEEAYAKFLADMSIENLLQLRSLVSKYHPQPVTEDISTLAALSSPIAGVDDIRWYMIQMEASMGGTRYGELVEKRLGDYMMSFNILGSNDSYDMPVLLLSGSCDWVCPVGLVEDYADSISAPKVEVSLMEGCGHSPQGQLPEKFAQIIKDFLNTLK</sequence>
<accession>A0A1H9RYJ0</accession>
<dbReference type="InterPro" id="IPR000073">
    <property type="entry name" value="AB_hydrolase_1"/>
</dbReference>
<keyword evidence="3" id="KW-0812">Transmembrane</keyword>
<evidence type="ECO:0000256" key="3">
    <source>
        <dbReference type="SAM" id="Phobius"/>
    </source>
</evidence>
<proteinExistence type="inferred from homology"/>
<dbReference type="InterPro" id="IPR002410">
    <property type="entry name" value="Peptidase_S33"/>
</dbReference>
<dbReference type="GO" id="GO:0006508">
    <property type="term" value="P:proteolysis"/>
    <property type="evidence" value="ECO:0007669"/>
    <property type="project" value="InterPro"/>
</dbReference>
<evidence type="ECO:0000313" key="5">
    <source>
        <dbReference type="EMBL" id="SER77821.1"/>
    </source>
</evidence>
<keyword evidence="3" id="KW-0472">Membrane</keyword>
<evidence type="ECO:0000313" key="6">
    <source>
        <dbReference type="Proteomes" id="UP000182584"/>
    </source>
</evidence>
<dbReference type="GO" id="GO:0016020">
    <property type="term" value="C:membrane"/>
    <property type="evidence" value="ECO:0007669"/>
    <property type="project" value="TreeGrafter"/>
</dbReference>
<dbReference type="SUPFAM" id="SSF53474">
    <property type="entry name" value="alpha/beta-Hydrolases"/>
    <property type="match status" value="1"/>
</dbReference>
<evidence type="ECO:0000256" key="1">
    <source>
        <dbReference type="ARBA" id="ARBA00010088"/>
    </source>
</evidence>
<dbReference type="RefSeq" id="WP_074755923.1">
    <property type="nucleotide sequence ID" value="NZ_FOGJ01000011.1"/>
</dbReference>